<evidence type="ECO:0000313" key="2">
    <source>
        <dbReference type="Proteomes" id="UP000024376"/>
    </source>
</evidence>
<protein>
    <submittedName>
        <fullName evidence="1">Uncharacterized protein</fullName>
    </submittedName>
</protein>
<dbReference type="EMBL" id="KI911147">
    <property type="protein sequence ID" value="ETS01855.1"/>
    <property type="molecule type" value="Genomic_DNA"/>
</dbReference>
<evidence type="ECO:0000313" key="1">
    <source>
        <dbReference type="EMBL" id="ETS01855.1"/>
    </source>
</evidence>
<dbReference type="KEGG" id="trr:M419DRAFT_35670"/>
<dbReference type="HOGENOM" id="CLU_578773_0_0_1"/>
<sequence length="472" mass="53632">MAEERSRDGTEDATDISDLVSTAKSNLEIARQLDIVPLRDGSLTSLAAGPIYWPTSAGAHIPSDIAIRVVHESVFDHGGYKQTLDMLGVQEAPVHVVRSLIRQKHATPGGLTLTACKEHLHFLYLTHEYRRLDDELRHVCVIDQKLRFRRPREEVVYLPGRASFSPEQLLSHKEAADSGGLTCSTYFLNAVLLENPPLVPIDAHFRVHNYPSWKRWLCDCLGIHEQIRLANQPGDDLSDEFAQIAWRQPGIVLGLLAHVWNTQRKTVFERPELVTKVRSVSVPCTTGDLRPLWETYMPFKHLQRRCSEFMKPNEPFPFLDFGTPPPSTEDLSRKWEFLYRDLGVSKNDDLGFLLDILSYIQEANPDGLSSQRCRELTRLYCEMEAACVASEEPESARDICRSFIQDINGIAISPFSGHGPRWVDLKQCSWDGQAVMTNTIPLRYVYEKVLQCSPHELAILYEFYSQTLKCPG</sequence>
<dbReference type="OrthoDB" id="1262810at2759"/>
<dbReference type="AlphaFoldDB" id="A0A024S942"/>
<reference evidence="2" key="1">
    <citation type="journal article" date="2013" name="Ind. Biotechnol.">
        <title>Comparative genomics analysis of Trichoderma reesei strains.</title>
        <authorList>
            <person name="Koike H."/>
            <person name="Aerts A."/>
            <person name="LaButti K."/>
            <person name="Grigoriev I.V."/>
            <person name="Baker S.E."/>
        </authorList>
    </citation>
    <scope>NUCLEOTIDE SEQUENCE [LARGE SCALE GENOMIC DNA]</scope>
    <source>
        <strain evidence="2">ATCC 56765 / BCRC 32924 / NRRL 11460 / Rut C-30</strain>
    </source>
</reference>
<proteinExistence type="predicted"/>
<dbReference type="Proteomes" id="UP000024376">
    <property type="component" value="Unassembled WGS sequence"/>
</dbReference>
<accession>A0A024S942</accession>
<gene>
    <name evidence="1" type="ORF">M419DRAFT_35670</name>
</gene>
<organism evidence="1 2">
    <name type="scientific">Hypocrea jecorina (strain ATCC 56765 / BCRC 32924 / NRRL 11460 / Rut C-30)</name>
    <name type="common">Trichoderma reesei</name>
    <dbReference type="NCBI Taxonomy" id="1344414"/>
    <lineage>
        <taxon>Eukaryota</taxon>
        <taxon>Fungi</taxon>
        <taxon>Dikarya</taxon>
        <taxon>Ascomycota</taxon>
        <taxon>Pezizomycotina</taxon>
        <taxon>Sordariomycetes</taxon>
        <taxon>Hypocreomycetidae</taxon>
        <taxon>Hypocreales</taxon>
        <taxon>Hypocreaceae</taxon>
        <taxon>Trichoderma</taxon>
    </lineage>
</organism>
<name>A0A024S942_HYPJR</name>